<dbReference type="Proteomes" id="UP000502677">
    <property type="component" value="Chromosome"/>
</dbReference>
<feature type="region of interest" description="Disordered" evidence="1">
    <location>
        <begin position="82"/>
        <end position="104"/>
    </location>
</feature>
<keyword evidence="3" id="KW-1185">Reference proteome</keyword>
<reference evidence="2 3" key="1">
    <citation type="submission" date="2020-03" db="EMBL/GenBank/DDBJ databases">
        <title>Leucobacter sp. nov., isolated from beetles.</title>
        <authorList>
            <person name="Hyun D.-W."/>
            <person name="Bae J.-W."/>
        </authorList>
    </citation>
    <scope>NUCLEOTIDE SEQUENCE [LARGE SCALE GENOMIC DNA]</scope>
    <source>
        <strain evidence="2 3">HDW9C</strain>
    </source>
</reference>
<gene>
    <name evidence="2" type="ORF">G7068_08335</name>
</gene>
<name>A0A6G7XF76_9MICO</name>
<evidence type="ECO:0000256" key="1">
    <source>
        <dbReference type="SAM" id="MobiDB-lite"/>
    </source>
</evidence>
<dbReference type="KEGG" id="lvi:G7068_08335"/>
<dbReference type="AlphaFoldDB" id="A0A6G7XF76"/>
<accession>A0A6G7XF76</accession>
<proteinExistence type="predicted"/>
<dbReference type="RefSeq" id="WP_166291045.1">
    <property type="nucleotide sequence ID" value="NZ_CP049863.1"/>
</dbReference>
<organism evidence="2 3">
    <name type="scientific">Leucobacter viscericola</name>
    <dbReference type="NCBI Taxonomy" id="2714935"/>
    <lineage>
        <taxon>Bacteria</taxon>
        <taxon>Bacillati</taxon>
        <taxon>Actinomycetota</taxon>
        <taxon>Actinomycetes</taxon>
        <taxon>Micrococcales</taxon>
        <taxon>Microbacteriaceae</taxon>
        <taxon>Leucobacter</taxon>
    </lineage>
</organism>
<sequence length="104" mass="11748">MQESMLMGEPNIRLAEKAERVSKAAGVKEYRRGLSLADVERGERPHRCGRCMNPFLRAGNPECPRLARQVKREQYALWLLTDDGQFGDDGDPDGLQDVTEEEGE</sequence>
<evidence type="ECO:0000313" key="2">
    <source>
        <dbReference type="EMBL" id="QIK63203.1"/>
    </source>
</evidence>
<dbReference type="EMBL" id="CP049863">
    <property type="protein sequence ID" value="QIK63203.1"/>
    <property type="molecule type" value="Genomic_DNA"/>
</dbReference>
<feature type="compositionally biased region" description="Acidic residues" evidence="1">
    <location>
        <begin position="85"/>
        <end position="104"/>
    </location>
</feature>
<protein>
    <submittedName>
        <fullName evidence="2">Uncharacterized protein</fullName>
    </submittedName>
</protein>
<evidence type="ECO:0000313" key="3">
    <source>
        <dbReference type="Proteomes" id="UP000502677"/>
    </source>
</evidence>